<dbReference type="GO" id="GO:0001501">
    <property type="term" value="P:skeletal system development"/>
    <property type="evidence" value="ECO:0007669"/>
    <property type="project" value="TreeGrafter"/>
</dbReference>
<dbReference type="InterPro" id="IPR011009">
    <property type="entry name" value="Kinase-like_dom_sf"/>
</dbReference>
<evidence type="ECO:0000259" key="3">
    <source>
        <dbReference type="PROSITE" id="PS50011"/>
    </source>
</evidence>
<evidence type="ECO:0000313" key="5">
    <source>
        <dbReference type="Proteomes" id="UP001497497"/>
    </source>
</evidence>
<keyword evidence="5" id="KW-1185">Reference proteome</keyword>
<evidence type="ECO:0000256" key="2">
    <source>
        <dbReference type="SAM" id="Phobius"/>
    </source>
</evidence>
<keyword evidence="2" id="KW-0472">Membrane</keyword>
<evidence type="ECO:0000313" key="4">
    <source>
        <dbReference type="EMBL" id="CAL1546614.1"/>
    </source>
</evidence>
<feature type="transmembrane region" description="Helical" evidence="2">
    <location>
        <begin position="32"/>
        <end position="52"/>
    </location>
</feature>
<dbReference type="InterPro" id="IPR042983">
    <property type="entry name" value="PKDCC"/>
</dbReference>
<feature type="non-terminal residue" evidence="4">
    <location>
        <position position="1"/>
    </location>
</feature>
<feature type="domain" description="Protein kinase" evidence="3">
    <location>
        <begin position="146"/>
        <end position="486"/>
    </location>
</feature>
<dbReference type="Proteomes" id="UP001497497">
    <property type="component" value="Unassembled WGS sequence"/>
</dbReference>
<dbReference type="PANTHER" id="PTHR46448:SF1">
    <property type="entry name" value="PROTEIN KINASE DOMAIN-CONTAINING PROTEIN"/>
    <property type="match status" value="1"/>
</dbReference>
<proteinExistence type="predicted"/>
<feature type="region of interest" description="Disordered" evidence="1">
    <location>
        <begin position="111"/>
        <end position="130"/>
    </location>
</feature>
<protein>
    <recommendedName>
        <fullName evidence="3">Protein kinase domain-containing protein</fullName>
    </recommendedName>
</protein>
<dbReference type="PROSITE" id="PS50011">
    <property type="entry name" value="PROTEIN_KINASE_DOM"/>
    <property type="match status" value="1"/>
</dbReference>
<name>A0AAV2IHU7_LYMST</name>
<dbReference type="GO" id="GO:0005576">
    <property type="term" value="C:extracellular region"/>
    <property type="evidence" value="ECO:0007669"/>
    <property type="project" value="TreeGrafter"/>
</dbReference>
<keyword evidence="2" id="KW-0812">Transmembrane</keyword>
<sequence length="486" mass="53910">HCSGFFLFPDTPSQNFAIDVPFCTMLLSKRHVTYVALTFPALVYLFLMFSAIGQVCFKPGADLPELKADYLPLIRAGRTGGERNGAFLPDSVDFRRLLHAGDAKLISHAPASRLPATQRKNENSKYRDNGGARPALMFNCTSISRMKIRNKIGHGVSKQAFVADYAGVQVAIKMVTRHIHELRTCLENLRRIKIAQAAFSNGGRSDHGQKSSRRVRRDGNGFLPLEILKSSLDPDGGASTILPLIGSNRTLGHAPPGRQSVGSTADVTAEERQRCYTFPTARLMKEILLSEQLRHHNLVSLLGYCVRSEESDSTDISEHGVISVYELGARFVLDNLQILPWQARLQHAIEMADLLDYLEHSPLGSLIVPDFKEGHLVMVNGSLKLIDLDDVNSLEPECDPQDSRQGQCPYSLRCARALCEGFNAKENLKNMNKLVLKRLLFPISFPEAVIPKIGQLNADLDSLTLSAHELLVNLTDIWSFLEDKPS</sequence>
<dbReference type="EMBL" id="CAXITT010000834">
    <property type="protein sequence ID" value="CAL1546614.1"/>
    <property type="molecule type" value="Genomic_DNA"/>
</dbReference>
<dbReference type="Gene3D" id="1.10.510.10">
    <property type="entry name" value="Transferase(Phosphotransferase) domain 1"/>
    <property type="match status" value="1"/>
</dbReference>
<comment type="caution">
    <text evidence="4">The sequence shown here is derived from an EMBL/GenBank/DDBJ whole genome shotgun (WGS) entry which is preliminary data.</text>
</comment>
<feature type="compositionally biased region" description="Basic and acidic residues" evidence="1">
    <location>
        <begin position="119"/>
        <end position="130"/>
    </location>
</feature>
<dbReference type="PANTHER" id="PTHR46448">
    <property type="entry name" value="PROTEIN KINASE DOMAIN-CONTAINING PROTEIN"/>
    <property type="match status" value="1"/>
</dbReference>
<dbReference type="AlphaFoldDB" id="A0AAV2IHU7"/>
<accession>A0AAV2IHU7</accession>
<reference evidence="4 5" key="1">
    <citation type="submission" date="2024-04" db="EMBL/GenBank/DDBJ databases">
        <authorList>
            <consortium name="Genoscope - CEA"/>
            <person name="William W."/>
        </authorList>
    </citation>
    <scope>NUCLEOTIDE SEQUENCE [LARGE SCALE GENOMIC DNA]</scope>
</reference>
<dbReference type="GO" id="GO:0005524">
    <property type="term" value="F:ATP binding"/>
    <property type="evidence" value="ECO:0007669"/>
    <property type="project" value="InterPro"/>
</dbReference>
<dbReference type="SUPFAM" id="SSF56112">
    <property type="entry name" value="Protein kinase-like (PK-like)"/>
    <property type="match status" value="1"/>
</dbReference>
<dbReference type="GO" id="GO:0004715">
    <property type="term" value="F:non-membrane spanning protein tyrosine kinase activity"/>
    <property type="evidence" value="ECO:0007669"/>
    <property type="project" value="InterPro"/>
</dbReference>
<keyword evidence="2" id="KW-1133">Transmembrane helix</keyword>
<dbReference type="InterPro" id="IPR000719">
    <property type="entry name" value="Prot_kinase_dom"/>
</dbReference>
<gene>
    <name evidence="4" type="ORF">GSLYS_00019991001</name>
</gene>
<evidence type="ECO:0000256" key="1">
    <source>
        <dbReference type="SAM" id="MobiDB-lite"/>
    </source>
</evidence>
<organism evidence="4 5">
    <name type="scientific">Lymnaea stagnalis</name>
    <name type="common">Great pond snail</name>
    <name type="synonym">Helix stagnalis</name>
    <dbReference type="NCBI Taxonomy" id="6523"/>
    <lineage>
        <taxon>Eukaryota</taxon>
        <taxon>Metazoa</taxon>
        <taxon>Spiralia</taxon>
        <taxon>Lophotrochozoa</taxon>
        <taxon>Mollusca</taxon>
        <taxon>Gastropoda</taxon>
        <taxon>Heterobranchia</taxon>
        <taxon>Euthyneura</taxon>
        <taxon>Panpulmonata</taxon>
        <taxon>Hygrophila</taxon>
        <taxon>Lymnaeoidea</taxon>
        <taxon>Lymnaeidae</taxon>
        <taxon>Lymnaea</taxon>
    </lineage>
</organism>